<dbReference type="EMBL" id="CP031356">
    <property type="protein sequence ID" value="AXK45859.1"/>
    <property type="molecule type" value="Genomic_DNA"/>
</dbReference>
<evidence type="ECO:0000259" key="7">
    <source>
        <dbReference type="PROSITE" id="PS51900"/>
    </source>
</evidence>
<keyword evidence="2 4" id="KW-0238">DNA-binding</keyword>
<feature type="domain" description="Core-binding (CB)" evidence="7">
    <location>
        <begin position="63"/>
        <end position="141"/>
    </location>
</feature>
<dbReference type="InterPro" id="IPR044068">
    <property type="entry name" value="CB"/>
</dbReference>
<dbReference type="KEGG" id="bsau:DWV08_09715"/>
<proteinExistence type="inferred from homology"/>
<dbReference type="Gene3D" id="1.10.150.130">
    <property type="match status" value="1"/>
</dbReference>
<protein>
    <recommendedName>
        <fullName evidence="12">Site-specific integrase</fullName>
    </recommendedName>
</protein>
<dbReference type="InterPro" id="IPR013762">
    <property type="entry name" value="Integrase-like_cat_sf"/>
</dbReference>
<dbReference type="Proteomes" id="UP000282185">
    <property type="component" value="Unassembled WGS sequence"/>
</dbReference>
<keyword evidence="3" id="KW-0233">DNA recombination</keyword>
<comment type="similarity">
    <text evidence="1">Belongs to the 'phage' integrase family.</text>
</comment>
<evidence type="ECO:0000313" key="8">
    <source>
        <dbReference type="EMBL" id="AXK45859.1"/>
    </source>
</evidence>
<dbReference type="InterPro" id="IPR010998">
    <property type="entry name" value="Integrase_recombinase_N"/>
</dbReference>
<name>A0A345YPK7_9MICO</name>
<keyword evidence="10" id="KW-1185">Reference proteome</keyword>
<evidence type="ECO:0000313" key="9">
    <source>
        <dbReference type="EMBL" id="RRR24878.1"/>
    </source>
</evidence>
<organism evidence="9 11">
    <name type="scientific">Brachybacterium saurashtrense</name>
    <dbReference type="NCBI Taxonomy" id="556288"/>
    <lineage>
        <taxon>Bacteria</taxon>
        <taxon>Bacillati</taxon>
        <taxon>Actinomycetota</taxon>
        <taxon>Actinomycetes</taxon>
        <taxon>Micrococcales</taxon>
        <taxon>Dermabacteraceae</taxon>
        <taxon>Brachybacterium</taxon>
    </lineage>
</organism>
<dbReference type="PANTHER" id="PTHR30349:SF64">
    <property type="entry name" value="PROPHAGE INTEGRASE INTD-RELATED"/>
    <property type="match status" value="1"/>
</dbReference>
<dbReference type="PANTHER" id="PTHR30349">
    <property type="entry name" value="PHAGE INTEGRASE-RELATED"/>
    <property type="match status" value="1"/>
</dbReference>
<sequence length="362" mass="39673">MAARGGGVSVDKLPSGRFRARVKRGREVVSTKSFDRKKDALAWEAAERVRLAGGFDPRLGKTTTVAAAVTEFLADREGRVAASTVATDRRFLLALPVSIERSPVGELTHAEIERYAHRLRVSAGTKKRAVISLSAFFGWAVKRGYRIDNPARGVQVAGEVPLHAATMATWDEVEQITGKITNPGYQLYVRLMAYTGLRPGEMRALRVGDISGGRLRVLRSHPEGHVEKDVKNHQARFVPVAGAVRADLERHIENRPPRDRVFTAPGGGLIASRNLRRDVHWSKIAPELRLYDLRHVAVSEWVRAGVPLATVRTWAGHSSLAVTSRYTHVAGSEDAAALELVNGRAGVTRGSREPTPSEEDAR</sequence>
<evidence type="ECO:0000256" key="3">
    <source>
        <dbReference type="ARBA" id="ARBA00023172"/>
    </source>
</evidence>
<evidence type="ECO:0000259" key="6">
    <source>
        <dbReference type="PROSITE" id="PS51898"/>
    </source>
</evidence>
<evidence type="ECO:0000313" key="11">
    <source>
        <dbReference type="Proteomes" id="UP000282185"/>
    </source>
</evidence>
<dbReference type="PROSITE" id="PS51898">
    <property type="entry name" value="TYR_RECOMBINASE"/>
    <property type="match status" value="1"/>
</dbReference>
<dbReference type="EMBL" id="QSWH01000001">
    <property type="protein sequence ID" value="RRR24878.1"/>
    <property type="molecule type" value="Genomic_DNA"/>
</dbReference>
<dbReference type="AlphaFoldDB" id="A0A345YPK7"/>
<accession>A0A345YPK7</accession>
<evidence type="ECO:0000256" key="5">
    <source>
        <dbReference type="SAM" id="MobiDB-lite"/>
    </source>
</evidence>
<dbReference type="InterPro" id="IPR002104">
    <property type="entry name" value="Integrase_catalytic"/>
</dbReference>
<evidence type="ECO:0000256" key="1">
    <source>
        <dbReference type="ARBA" id="ARBA00008857"/>
    </source>
</evidence>
<reference evidence="8 10" key="1">
    <citation type="submission" date="2018-07" db="EMBL/GenBank/DDBJ databases">
        <title>Brachybacterium saurashtrense DSM 23186 genome sequence.</title>
        <authorList>
            <person name="Guo L."/>
        </authorList>
    </citation>
    <scope>NUCLEOTIDE SEQUENCE [LARGE SCALE GENOMIC DNA]</scope>
    <source>
        <strain evidence="8 10">DSM 23186</strain>
    </source>
</reference>
<dbReference type="PROSITE" id="PS51900">
    <property type="entry name" value="CB"/>
    <property type="match status" value="1"/>
</dbReference>
<dbReference type="GO" id="GO:0003677">
    <property type="term" value="F:DNA binding"/>
    <property type="evidence" value="ECO:0007669"/>
    <property type="project" value="UniProtKB-UniRule"/>
</dbReference>
<dbReference type="Proteomes" id="UP000254236">
    <property type="component" value="Chromosome"/>
</dbReference>
<dbReference type="SUPFAM" id="SSF56349">
    <property type="entry name" value="DNA breaking-rejoining enzymes"/>
    <property type="match status" value="1"/>
</dbReference>
<evidence type="ECO:0000256" key="4">
    <source>
        <dbReference type="PROSITE-ProRule" id="PRU01248"/>
    </source>
</evidence>
<dbReference type="OrthoDB" id="1822491at2"/>
<evidence type="ECO:0000256" key="2">
    <source>
        <dbReference type="ARBA" id="ARBA00023125"/>
    </source>
</evidence>
<feature type="region of interest" description="Disordered" evidence="5">
    <location>
        <begin position="343"/>
        <end position="362"/>
    </location>
</feature>
<dbReference type="Pfam" id="PF00589">
    <property type="entry name" value="Phage_integrase"/>
    <property type="match status" value="1"/>
</dbReference>
<reference evidence="9 11" key="2">
    <citation type="submission" date="2018-08" db="EMBL/GenBank/DDBJ databases">
        <title>Brachybacterium saurashtrense DSM 23186.</title>
        <authorList>
            <person name="Li Y."/>
        </authorList>
    </citation>
    <scope>NUCLEOTIDE SEQUENCE [LARGE SCALE GENOMIC DNA]</scope>
    <source>
        <strain evidence="9 11">DSM 23186</strain>
    </source>
</reference>
<gene>
    <name evidence="8" type="ORF">DWV08_09715</name>
    <name evidence="9" type="ORF">DXU92_01460</name>
</gene>
<feature type="domain" description="Tyr recombinase" evidence="6">
    <location>
        <begin position="163"/>
        <end position="339"/>
    </location>
</feature>
<dbReference type="InterPro" id="IPR011010">
    <property type="entry name" value="DNA_brk_join_enz"/>
</dbReference>
<evidence type="ECO:0000313" key="10">
    <source>
        <dbReference type="Proteomes" id="UP000254236"/>
    </source>
</evidence>
<dbReference type="InterPro" id="IPR050090">
    <property type="entry name" value="Tyrosine_recombinase_XerCD"/>
</dbReference>
<dbReference type="Gene3D" id="1.10.443.10">
    <property type="entry name" value="Intergrase catalytic core"/>
    <property type="match status" value="1"/>
</dbReference>
<dbReference type="GO" id="GO:0006310">
    <property type="term" value="P:DNA recombination"/>
    <property type="evidence" value="ECO:0007669"/>
    <property type="project" value="UniProtKB-KW"/>
</dbReference>
<dbReference type="GO" id="GO:0015074">
    <property type="term" value="P:DNA integration"/>
    <property type="evidence" value="ECO:0007669"/>
    <property type="project" value="InterPro"/>
</dbReference>
<evidence type="ECO:0008006" key="12">
    <source>
        <dbReference type="Google" id="ProtNLM"/>
    </source>
</evidence>